<keyword evidence="1" id="KW-0732">Signal</keyword>
<keyword evidence="3" id="KW-1185">Reference proteome</keyword>
<proteinExistence type="predicted"/>
<feature type="signal peptide" evidence="1">
    <location>
        <begin position="1"/>
        <end position="19"/>
    </location>
</feature>
<dbReference type="AlphaFoldDB" id="A0A238KP01"/>
<dbReference type="Proteomes" id="UP000202485">
    <property type="component" value="Unassembled WGS sequence"/>
</dbReference>
<evidence type="ECO:0008006" key="4">
    <source>
        <dbReference type="Google" id="ProtNLM"/>
    </source>
</evidence>
<name>A0A238KP01_9RHOB</name>
<gene>
    <name evidence="2" type="ORF">RUA8715_02469</name>
</gene>
<evidence type="ECO:0000313" key="3">
    <source>
        <dbReference type="Proteomes" id="UP000202485"/>
    </source>
</evidence>
<feature type="chain" id="PRO_5013212244" description="Lipoprotein" evidence="1">
    <location>
        <begin position="20"/>
        <end position="43"/>
    </location>
</feature>
<dbReference type="EMBL" id="FXYG01000003">
    <property type="protein sequence ID" value="SMX44525.1"/>
    <property type="molecule type" value="Genomic_DNA"/>
</dbReference>
<sequence length="43" mass="4549">MQNRFNAFAAVLLASIALAACSKSSGESESIVVSEFVEQEANE</sequence>
<accession>A0A238KP01</accession>
<evidence type="ECO:0000313" key="2">
    <source>
        <dbReference type="EMBL" id="SMX44525.1"/>
    </source>
</evidence>
<dbReference type="PROSITE" id="PS51257">
    <property type="entry name" value="PROKAR_LIPOPROTEIN"/>
    <property type="match status" value="1"/>
</dbReference>
<organism evidence="2 3">
    <name type="scientific">Ruegeria arenilitoris</name>
    <dbReference type="NCBI Taxonomy" id="1173585"/>
    <lineage>
        <taxon>Bacteria</taxon>
        <taxon>Pseudomonadati</taxon>
        <taxon>Pseudomonadota</taxon>
        <taxon>Alphaproteobacteria</taxon>
        <taxon>Rhodobacterales</taxon>
        <taxon>Roseobacteraceae</taxon>
        <taxon>Ruegeria</taxon>
    </lineage>
</organism>
<reference evidence="3" key="1">
    <citation type="submission" date="2017-05" db="EMBL/GenBank/DDBJ databases">
        <authorList>
            <person name="Rodrigo-Torres L."/>
            <person name="Arahal R. D."/>
            <person name="Lucena T."/>
        </authorList>
    </citation>
    <scope>NUCLEOTIDE SEQUENCE [LARGE SCALE GENOMIC DNA]</scope>
    <source>
        <strain evidence="3">CECT 8715</strain>
    </source>
</reference>
<evidence type="ECO:0000256" key="1">
    <source>
        <dbReference type="SAM" id="SignalP"/>
    </source>
</evidence>
<protein>
    <recommendedName>
        <fullName evidence="4">Lipoprotein</fullName>
    </recommendedName>
</protein>